<evidence type="ECO:0000259" key="4">
    <source>
        <dbReference type="PROSITE" id="PS50949"/>
    </source>
</evidence>
<keyword evidence="6" id="KW-1185">Reference proteome</keyword>
<proteinExistence type="predicted"/>
<dbReference type="InterPro" id="IPR011711">
    <property type="entry name" value="GntR_C"/>
</dbReference>
<dbReference type="PANTHER" id="PTHR43537">
    <property type="entry name" value="TRANSCRIPTIONAL REGULATOR, GNTR FAMILY"/>
    <property type="match status" value="1"/>
</dbReference>
<evidence type="ECO:0000256" key="2">
    <source>
        <dbReference type="ARBA" id="ARBA00023125"/>
    </source>
</evidence>
<dbReference type="Pfam" id="PF00392">
    <property type="entry name" value="GntR"/>
    <property type="match status" value="1"/>
</dbReference>
<keyword evidence="2" id="KW-0238">DNA-binding</keyword>
<dbReference type="SMART" id="SM00345">
    <property type="entry name" value="HTH_GNTR"/>
    <property type="match status" value="1"/>
</dbReference>
<dbReference type="Gene3D" id="1.20.120.530">
    <property type="entry name" value="GntR ligand-binding domain-like"/>
    <property type="match status" value="1"/>
</dbReference>
<sequence length="243" mass="27201">MADAGRITTRPTAAETMVSHIRDQILSGELKPGSRLPPETELSSHYNVGRNAAREALRALAAQGLLEIRRGVTGGVFVTIPSPEHAAETLWANLAMLTDGAHLSFPQLVEVRELLEVPAAEMAAARRTEEQVSALRRTLFDPASVDPIGVFVTNRDFHFAVLDAAHNPLLKLVAEPIFRTIEERFLRERAPRRFWYNVDRQHREVLECIERGDRAGAREAAREHVRFLSGVYEKLDRDLVDPA</sequence>
<dbReference type="SUPFAM" id="SSF46785">
    <property type="entry name" value="Winged helix' DNA-binding domain"/>
    <property type="match status" value="1"/>
</dbReference>
<evidence type="ECO:0000256" key="1">
    <source>
        <dbReference type="ARBA" id="ARBA00023015"/>
    </source>
</evidence>
<evidence type="ECO:0000256" key="3">
    <source>
        <dbReference type="ARBA" id="ARBA00023163"/>
    </source>
</evidence>
<name>A0ABX0BV09_9PSEU</name>
<organism evidence="5 6">
    <name type="scientific">Amycolatopsis rubida</name>
    <dbReference type="NCBI Taxonomy" id="112413"/>
    <lineage>
        <taxon>Bacteria</taxon>
        <taxon>Bacillati</taxon>
        <taxon>Actinomycetota</taxon>
        <taxon>Actinomycetes</taxon>
        <taxon>Pseudonocardiales</taxon>
        <taxon>Pseudonocardiaceae</taxon>
        <taxon>Amycolatopsis</taxon>
    </lineage>
</organism>
<protein>
    <submittedName>
        <fullName evidence="5">FadR family transcriptional regulator</fullName>
    </submittedName>
</protein>
<dbReference type="Pfam" id="PF07729">
    <property type="entry name" value="FCD"/>
    <property type="match status" value="1"/>
</dbReference>
<dbReference type="SMART" id="SM00895">
    <property type="entry name" value="FCD"/>
    <property type="match status" value="1"/>
</dbReference>
<dbReference type="EMBL" id="JAAGNC010000075">
    <property type="protein sequence ID" value="NEC56681.1"/>
    <property type="molecule type" value="Genomic_DNA"/>
</dbReference>
<dbReference type="Gene3D" id="1.10.10.10">
    <property type="entry name" value="Winged helix-like DNA-binding domain superfamily/Winged helix DNA-binding domain"/>
    <property type="match status" value="1"/>
</dbReference>
<dbReference type="InterPro" id="IPR008920">
    <property type="entry name" value="TF_FadR/GntR_C"/>
</dbReference>
<dbReference type="InterPro" id="IPR036390">
    <property type="entry name" value="WH_DNA-bd_sf"/>
</dbReference>
<evidence type="ECO:0000313" key="5">
    <source>
        <dbReference type="EMBL" id="NEC56681.1"/>
    </source>
</evidence>
<evidence type="ECO:0000313" key="6">
    <source>
        <dbReference type="Proteomes" id="UP000470404"/>
    </source>
</evidence>
<keyword evidence="1" id="KW-0805">Transcription regulation</keyword>
<gene>
    <name evidence="5" type="ORF">G3I59_14065</name>
</gene>
<feature type="domain" description="HTH gntR-type" evidence="4">
    <location>
        <begin position="11"/>
        <end position="81"/>
    </location>
</feature>
<dbReference type="InterPro" id="IPR000524">
    <property type="entry name" value="Tscrpt_reg_HTH_GntR"/>
</dbReference>
<dbReference type="RefSeq" id="WP_067594621.1">
    <property type="nucleotide sequence ID" value="NZ_JAAGNC010000075.1"/>
</dbReference>
<dbReference type="Proteomes" id="UP000470404">
    <property type="component" value="Unassembled WGS sequence"/>
</dbReference>
<dbReference type="PANTHER" id="PTHR43537:SF5">
    <property type="entry name" value="UXU OPERON TRANSCRIPTIONAL REGULATOR"/>
    <property type="match status" value="1"/>
</dbReference>
<comment type="caution">
    <text evidence="5">The sequence shown here is derived from an EMBL/GenBank/DDBJ whole genome shotgun (WGS) entry which is preliminary data.</text>
</comment>
<accession>A0ABX0BV09</accession>
<dbReference type="SUPFAM" id="SSF48008">
    <property type="entry name" value="GntR ligand-binding domain-like"/>
    <property type="match status" value="1"/>
</dbReference>
<dbReference type="PROSITE" id="PS50949">
    <property type="entry name" value="HTH_GNTR"/>
    <property type="match status" value="1"/>
</dbReference>
<reference evidence="5 6" key="1">
    <citation type="submission" date="2020-01" db="EMBL/GenBank/DDBJ databases">
        <title>Insect and environment-associated Actinomycetes.</title>
        <authorList>
            <person name="Currrie C."/>
            <person name="Chevrette M."/>
            <person name="Carlson C."/>
            <person name="Stubbendieck R."/>
            <person name="Wendt-Pienkowski E."/>
        </authorList>
    </citation>
    <scope>NUCLEOTIDE SEQUENCE [LARGE SCALE GENOMIC DNA]</scope>
    <source>
        <strain evidence="5 6">SID8386</strain>
    </source>
</reference>
<keyword evidence="3" id="KW-0804">Transcription</keyword>
<dbReference type="PRINTS" id="PR00035">
    <property type="entry name" value="HTHGNTR"/>
</dbReference>
<dbReference type="InterPro" id="IPR036388">
    <property type="entry name" value="WH-like_DNA-bd_sf"/>
</dbReference>